<gene>
    <name evidence="3" type="ORF">E1269_27535</name>
</gene>
<dbReference type="InterPro" id="IPR029058">
    <property type="entry name" value="AB_hydrolase_fold"/>
</dbReference>
<reference evidence="3 4" key="1">
    <citation type="submission" date="2019-03" db="EMBL/GenBank/DDBJ databases">
        <title>Draft genome sequences of novel Actinobacteria.</title>
        <authorList>
            <person name="Sahin N."/>
            <person name="Ay H."/>
            <person name="Saygin H."/>
        </authorList>
    </citation>
    <scope>NUCLEOTIDE SEQUENCE [LARGE SCALE GENOMIC DNA]</scope>
    <source>
        <strain evidence="3 4">5K138</strain>
    </source>
</reference>
<sequence>MNSTLTSGVVAARVQIPRLAVNTLQLDGRTGGEPVVFVHGNVSSSVFWQLAMVQLPDRYRPVAVDLRGFGGTDALPVDASRGVRDYADDVAGVIDTLGLDDAHLVGWSMGGAVVLQLLLDAPDRYPSVTLVNPVSPYGFGGTRGPDGELVHPSAAGSGGGAANPDFVARLAAGDHGDEAPTSPRQVLLAAYVKPPFVPGDLDVYVESMLSTVVGDDNYPGDHVVAPSWPGIGPGRRGVLNTMAPTNLRLDGLPDLDPKPPIHWIRGSDDVIVSDTSLFDLAHLGSIGAVPDWPGEDVAPAQPMLAQTRAVLERYREAGGTTSEVVINDTGHSPHLEKPVEFVAALVQGMTRR</sequence>
<dbReference type="GO" id="GO:0016787">
    <property type="term" value="F:hydrolase activity"/>
    <property type="evidence" value="ECO:0007669"/>
    <property type="project" value="UniProtKB-KW"/>
</dbReference>
<keyword evidence="1 3" id="KW-0378">Hydrolase</keyword>
<dbReference type="AlphaFoldDB" id="A0A4R5CNE2"/>
<dbReference type="Pfam" id="PF00561">
    <property type="entry name" value="Abhydrolase_1"/>
    <property type="match status" value="1"/>
</dbReference>
<dbReference type="Gene3D" id="3.40.50.1820">
    <property type="entry name" value="alpha/beta hydrolase"/>
    <property type="match status" value="1"/>
</dbReference>
<dbReference type="SUPFAM" id="SSF53474">
    <property type="entry name" value="alpha/beta-Hydrolases"/>
    <property type="match status" value="1"/>
</dbReference>
<dbReference type="InParanoid" id="A0A4R5CNE2"/>
<evidence type="ECO:0000259" key="2">
    <source>
        <dbReference type="Pfam" id="PF00561"/>
    </source>
</evidence>
<evidence type="ECO:0000256" key="1">
    <source>
        <dbReference type="ARBA" id="ARBA00022801"/>
    </source>
</evidence>
<dbReference type="RefSeq" id="WP_131900652.1">
    <property type="nucleotide sequence ID" value="NZ_SMKZ01000060.1"/>
</dbReference>
<protein>
    <submittedName>
        <fullName evidence="3">Alpha/beta hydrolase</fullName>
    </submittedName>
</protein>
<dbReference type="PANTHER" id="PTHR43798">
    <property type="entry name" value="MONOACYLGLYCEROL LIPASE"/>
    <property type="match status" value="1"/>
</dbReference>
<organism evidence="3 4">
    <name type="scientific">Jiangella asiatica</name>
    <dbReference type="NCBI Taxonomy" id="2530372"/>
    <lineage>
        <taxon>Bacteria</taxon>
        <taxon>Bacillati</taxon>
        <taxon>Actinomycetota</taxon>
        <taxon>Actinomycetes</taxon>
        <taxon>Jiangellales</taxon>
        <taxon>Jiangellaceae</taxon>
        <taxon>Jiangella</taxon>
    </lineage>
</organism>
<dbReference type="InterPro" id="IPR050266">
    <property type="entry name" value="AB_hydrolase_sf"/>
</dbReference>
<keyword evidence="4" id="KW-1185">Reference proteome</keyword>
<accession>A0A4R5CNE2</accession>
<name>A0A4R5CNE2_9ACTN</name>
<dbReference type="EMBL" id="SMKZ01000060">
    <property type="protein sequence ID" value="TDD99072.1"/>
    <property type="molecule type" value="Genomic_DNA"/>
</dbReference>
<dbReference type="InterPro" id="IPR000073">
    <property type="entry name" value="AB_hydrolase_1"/>
</dbReference>
<dbReference type="Proteomes" id="UP000294739">
    <property type="component" value="Unassembled WGS sequence"/>
</dbReference>
<comment type="caution">
    <text evidence="3">The sequence shown here is derived from an EMBL/GenBank/DDBJ whole genome shotgun (WGS) entry which is preliminary data.</text>
</comment>
<dbReference type="GO" id="GO:0016020">
    <property type="term" value="C:membrane"/>
    <property type="evidence" value="ECO:0007669"/>
    <property type="project" value="TreeGrafter"/>
</dbReference>
<dbReference type="PANTHER" id="PTHR43798:SF31">
    <property type="entry name" value="AB HYDROLASE SUPERFAMILY PROTEIN YCLE"/>
    <property type="match status" value="1"/>
</dbReference>
<dbReference type="OrthoDB" id="2987348at2"/>
<feature type="domain" description="AB hydrolase-1" evidence="2">
    <location>
        <begin position="34"/>
        <end position="133"/>
    </location>
</feature>
<evidence type="ECO:0000313" key="4">
    <source>
        <dbReference type="Proteomes" id="UP000294739"/>
    </source>
</evidence>
<proteinExistence type="predicted"/>
<dbReference type="PRINTS" id="PR00111">
    <property type="entry name" value="ABHYDROLASE"/>
</dbReference>
<evidence type="ECO:0000313" key="3">
    <source>
        <dbReference type="EMBL" id="TDD99072.1"/>
    </source>
</evidence>